<comment type="caution">
    <text evidence="2">The sequence shown here is derived from an EMBL/GenBank/DDBJ whole genome shotgun (WGS) entry which is preliminary data.</text>
</comment>
<name>A0AAD3Y959_NEPGR</name>
<reference evidence="2" key="1">
    <citation type="submission" date="2023-05" db="EMBL/GenBank/DDBJ databases">
        <title>Nepenthes gracilis genome sequencing.</title>
        <authorList>
            <person name="Fukushima K."/>
        </authorList>
    </citation>
    <scope>NUCLEOTIDE SEQUENCE</scope>
    <source>
        <strain evidence="2">SING2019-196</strain>
    </source>
</reference>
<accession>A0AAD3Y959</accession>
<keyword evidence="3" id="KW-1185">Reference proteome</keyword>
<evidence type="ECO:0000256" key="1">
    <source>
        <dbReference type="SAM" id="Phobius"/>
    </source>
</evidence>
<feature type="transmembrane region" description="Helical" evidence="1">
    <location>
        <begin position="21"/>
        <end position="41"/>
    </location>
</feature>
<feature type="transmembrane region" description="Helical" evidence="1">
    <location>
        <begin position="61"/>
        <end position="82"/>
    </location>
</feature>
<keyword evidence="1" id="KW-0812">Transmembrane</keyword>
<keyword evidence="1" id="KW-0472">Membrane</keyword>
<gene>
    <name evidence="2" type="ORF">Nepgr_033870</name>
</gene>
<evidence type="ECO:0000313" key="2">
    <source>
        <dbReference type="EMBL" id="GMH32026.1"/>
    </source>
</evidence>
<protein>
    <submittedName>
        <fullName evidence="2">Uncharacterized protein</fullName>
    </submittedName>
</protein>
<dbReference type="EMBL" id="BSYO01000053">
    <property type="protein sequence ID" value="GMH32026.1"/>
    <property type="molecule type" value="Genomic_DNA"/>
</dbReference>
<evidence type="ECO:0000313" key="3">
    <source>
        <dbReference type="Proteomes" id="UP001279734"/>
    </source>
</evidence>
<sequence>MELSFLHYGCSLDEHCSPMDLWVLVAWFSLLCICAEGLEALEMALGHALQNAGMGCLWPSAYISASSFSSSWIVLNFVWLGLSTYSCARFCVQW</sequence>
<dbReference type="AlphaFoldDB" id="A0AAD3Y959"/>
<organism evidence="2 3">
    <name type="scientific">Nepenthes gracilis</name>
    <name type="common">Slender pitcher plant</name>
    <dbReference type="NCBI Taxonomy" id="150966"/>
    <lineage>
        <taxon>Eukaryota</taxon>
        <taxon>Viridiplantae</taxon>
        <taxon>Streptophyta</taxon>
        <taxon>Embryophyta</taxon>
        <taxon>Tracheophyta</taxon>
        <taxon>Spermatophyta</taxon>
        <taxon>Magnoliopsida</taxon>
        <taxon>eudicotyledons</taxon>
        <taxon>Gunneridae</taxon>
        <taxon>Pentapetalae</taxon>
        <taxon>Caryophyllales</taxon>
        <taxon>Nepenthaceae</taxon>
        <taxon>Nepenthes</taxon>
    </lineage>
</organism>
<dbReference type="Proteomes" id="UP001279734">
    <property type="component" value="Unassembled WGS sequence"/>
</dbReference>
<keyword evidence="1" id="KW-1133">Transmembrane helix</keyword>
<proteinExistence type="predicted"/>